<keyword evidence="4" id="KW-0689">Ribosomal protein</keyword>
<dbReference type="GO" id="GO:0006412">
    <property type="term" value="P:translation"/>
    <property type="evidence" value="ECO:0007669"/>
    <property type="project" value="InterPro"/>
</dbReference>
<dbReference type="PANTHER" id="PTHR44090:SF1">
    <property type="entry name" value="SUPERKILLER COMPLEX PROTEIN 8"/>
    <property type="match status" value="1"/>
</dbReference>
<comment type="caution">
    <text evidence="7">The sequence shown here is derived from an EMBL/GenBank/DDBJ whole genome shotgun (WGS) entry which is preliminary data.</text>
</comment>
<dbReference type="Pfam" id="PF01783">
    <property type="entry name" value="Ribosomal_L32p"/>
    <property type="match status" value="1"/>
</dbReference>
<dbReference type="GeneID" id="81428930"/>
<accession>A0A9W9HZS7</accession>
<dbReference type="OrthoDB" id="10251741at2759"/>
<keyword evidence="3" id="KW-0677">Repeat</keyword>
<proteinExistence type="inferred from homology"/>
<name>A0A9W9HZS7_9EURO</name>
<organism evidence="7 8">
    <name type="scientific">Penicillium canariense</name>
    <dbReference type="NCBI Taxonomy" id="189055"/>
    <lineage>
        <taxon>Eukaryota</taxon>
        <taxon>Fungi</taxon>
        <taxon>Dikarya</taxon>
        <taxon>Ascomycota</taxon>
        <taxon>Pezizomycotina</taxon>
        <taxon>Eurotiomycetes</taxon>
        <taxon>Eurotiomycetidae</taxon>
        <taxon>Eurotiales</taxon>
        <taxon>Aspergillaceae</taxon>
        <taxon>Penicillium</taxon>
    </lineage>
</organism>
<evidence type="ECO:0000256" key="4">
    <source>
        <dbReference type="ARBA" id="ARBA00022980"/>
    </source>
</evidence>
<dbReference type="InterPro" id="IPR051510">
    <property type="entry name" value="SKI8"/>
</dbReference>
<dbReference type="InterPro" id="IPR015943">
    <property type="entry name" value="WD40/YVTN_repeat-like_dom_sf"/>
</dbReference>
<feature type="repeat" description="WD" evidence="6">
    <location>
        <begin position="315"/>
        <end position="356"/>
    </location>
</feature>
<dbReference type="AlphaFoldDB" id="A0A9W9HZS7"/>
<dbReference type="GO" id="GO:0005634">
    <property type="term" value="C:nucleus"/>
    <property type="evidence" value="ECO:0007669"/>
    <property type="project" value="TreeGrafter"/>
</dbReference>
<dbReference type="InterPro" id="IPR036322">
    <property type="entry name" value="WD40_repeat_dom_sf"/>
</dbReference>
<dbReference type="SUPFAM" id="SSF50978">
    <property type="entry name" value="WD40 repeat-like"/>
    <property type="match status" value="1"/>
</dbReference>
<evidence type="ECO:0000313" key="8">
    <source>
        <dbReference type="Proteomes" id="UP001149163"/>
    </source>
</evidence>
<dbReference type="PROSITE" id="PS50294">
    <property type="entry name" value="WD_REPEATS_REGION"/>
    <property type="match status" value="1"/>
</dbReference>
<dbReference type="SUPFAM" id="SSF57829">
    <property type="entry name" value="Zn-binding ribosomal proteins"/>
    <property type="match status" value="1"/>
</dbReference>
<dbReference type="PROSITE" id="PS50082">
    <property type="entry name" value="WD_REPEATS_2"/>
    <property type="match status" value="2"/>
</dbReference>
<dbReference type="Gene3D" id="2.130.10.10">
    <property type="entry name" value="YVTN repeat-like/Quinoprotein amine dehydrogenase"/>
    <property type="match status" value="1"/>
</dbReference>
<dbReference type="NCBIfam" id="TIGR01031">
    <property type="entry name" value="rpmF_bact"/>
    <property type="match status" value="1"/>
</dbReference>
<evidence type="ECO:0008006" key="9">
    <source>
        <dbReference type="Google" id="ProtNLM"/>
    </source>
</evidence>
<reference evidence="7" key="2">
    <citation type="journal article" date="2023" name="IMA Fungus">
        <title>Comparative genomic study of the Penicillium genus elucidates a diverse pangenome and 15 lateral gene transfer events.</title>
        <authorList>
            <person name="Petersen C."/>
            <person name="Sorensen T."/>
            <person name="Nielsen M.R."/>
            <person name="Sondergaard T.E."/>
            <person name="Sorensen J.L."/>
            <person name="Fitzpatrick D.A."/>
            <person name="Frisvad J.C."/>
            <person name="Nielsen K.L."/>
        </authorList>
    </citation>
    <scope>NUCLEOTIDE SEQUENCE</scope>
    <source>
        <strain evidence="7">IBT 26290</strain>
    </source>
</reference>
<evidence type="ECO:0000256" key="6">
    <source>
        <dbReference type="PROSITE-ProRule" id="PRU00221"/>
    </source>
</evidence>
<reference evidence="7" key="1">
    <citation type="submission" date="2022-11" db="EMBL/GenBank/DDBJ databases">
        <authorList>
            <person name="Petersen C."/>
        </authorList>
    </citation>
    <scope>NUCLEOTIDE SEQUENCE</scope>
    <source>
        <strain evidence="7">IBT 26290</strain>
    </source>
</reference>
<gene>
    <name evidence="7" type="ORF">N7482_007630</name>
</gene>
<evidence type="ECO:0000256" key="3">
    <source>
        <dbReference type="ARBA" id="ARBA00022737"/>
    </source>
</evidence>
<dbReference type="InterPro" id="IPR001680">
    <property type="entry name" value="WD40_rpt"/>
</dbReference>
<comment type="similarity">
    <text evidence="1">Belongs to the bacterial ribosomal protein bL32 family.</text>
</comment>
<evidence type="ECO:0000256" key="5">
    <source>
        <dbReference type="ARBA" id="ARBA00023274"/>
    </source>
</evidence>
<keyword evidence="5" id="KW-0687">Ribonucleoprotein</keyword>
<dbReference type="InterPro" id="IPR011332">
    <property type="entry name" value="Ribosomal_zn-bd"/>
</dbReference>
<feature type="repeat" description="WD" evidence="6">
    <location>
        <begin position="357"/>
        <end position="398"/>
    </location>
</feature>
<protein>
    <recommendedName>
        <fullName evidence="9">Meiotic recombination protein Ski8/Rec14</fullName>
    </recommendedName>
</protein>
<keyword evidence="2 6" id="KW-0853">WD repeat</keyword>
<dbReference type="PANTHER" id="PTHR44090">
    <property type="entry name" value="WD REPEAT-CONTAINING PROTEIN 61"/>
    <property type="match status" value="1"/>
</dbReference>
<evidence type="ECO:0000313" key="7">
    <source>
        <dbReference type="EMBL" id="KAJ5160626.1"/>
    </source>
</evidence>
<evidence type="ECO:0000256" key="1">
    <source>
        <dbReference type="ARBA" id="ARBA00008560"/>
    </source>
</evidence>
<dbReference type="Proteomes" id="UP001149163">
    <property type="component" value="Unassembled WGS sequence"/>
</dbReference>
<dbReference type="GO" id="GO:0003735">
    <property type="term" value="F:structural constituent of ribosome"/>
    <property type="evidence" value="ECO:0007669"/>
    <property type="project" value="InterPro"/>
</dbReference>
<dbReference type="InterPro" id="IPR002677">
    <property type="entry name" value="Ribosomal_bL32"/>
</dbReference>
<dbReference type="Pfam" id="PF00400">
    <property type="entry name" value="WD40"/>
    <property type="match status" value="4"/>
</dbReference>
<keyword evidence="8" id="KW-1185">Reference proteome</keyword>
<evidence type="ECO:0000256" key="2">
    <source>
        <dbReference type="ARBA" id="ARBA00022574"/>
    </source>
</evidence>
<sequence length="439" mass="46871">MALSLSLRRALPQFPPLGFLSTASFALPISITIPPLLADLWESVLRAVPKKKTSHMKKRHRQMAGKALKDVQNLNKCPGCGQVKRAHRHLCSVTPEARRRNQSFAEVAGPNVITAVEVGSGTTQSLRVEAKLSMSRQFLAWGSADNAHPVDIFSLAVTEKQILSASGAPSLKVHSTTDTDFPLVQSIDGAHPLGCHHIVTDESGSRAVSAGFAGDVKAWSCQEGHWSADTATSDVRAWAIALSADGRYLAGVSQNGRVGVWDLSENGTQIRDHETKGSFGTCIDLSADGRFIASGHENGAVYIFLTDTGRMPFSLSGLVKPVRTVAFSPGGKILAAAGDSKVIVLYDTSSGEQIANLSGHAAWVLSLSWSSSGEYLLSSSFDGKVKVWSIDTKMCVATQSETEKAVWSVKWLPKTARSECFATAGANRSVAFYREATGG</sequence>
<dbReference type="EMBL" id="JAPQKN010000004">
    <property type="protein sequence ID" value="KAJ5160626.1"/>
    <property type="molecule type" value="Genomic_DNA"/>
</dbReference>
<dbReference type="RefSeq" id="XP_056542183.1">
    <property type="nucleotide sequence ID" value="XM_056689754.1"/>
</dbReference>
<dbReference type="SMART" id="SM00320">
    <property type="entry name" value="WD40"/>
    <property type="match status" value="6"/>
</dbReference>
<dbReference type="GO" id="GO:0015934">
    <property type="term" value="C:large ribosomal subunit"/>
    <property type="evidence" value="ECO:0007669"/>
    <property type="project" value="InterPro"/>
</dbReference>